<comment type="function">
    <text evidence="2">Catalyzes the isomerization between 2-isopropylmalate and 3-isopropylmalate, via the formation of 2-isopropylmaleate.</text>
</comment>
<dbReference type="Pfam" id="PF00694">
    <property type="entry name" value="Aconitase_C"/>
    <property type="match status" value="1"/>
</dbReference>
<evidence type="ECO:0000256" key="1">
    <source>
        <dbReference type="ARBA" id="ARBA00000491"/>
    </source>
</evidence>
<dbReference type="Gene3D" id="3.20.19.10">
    <property type="entry name" value="Aconitase, domain 4"/>
    <property type="match status" value="1"/>
</dbReference>
<evidence type="ECO:0000256" key="8">
    <source>
        <dbReference type="ARBA" id="ARBA00022605"/>
    </source>
</evidence>
<dbReference type="Proteomes" id="UP000555728">
    <property type="component" value="Unassembled WGS sequence"/>
</dbReference>
<comment type="subunit">
    <text evidence="5">Heterodimer of LeuC and LeuD.</text>
</comment>
<proteinExistence type="inferred from homology"/>
<evidence type="ECO:0000256" key="6">
    <source>
        <dbReference type="ARBA" id="ARBA00011998"/>
    </source>
</evidence>
<dbReference type="RefSeq" id="WP_184438090.1">
    <property type="nucleotide sequence ID" value="NZ_JACIGI010000062.1"/>
</dbReference>
<evidence type="ECO:0000256" key="3">
    <source>
        <dbReference type="ARBA" id="ARBA00004729"/>
    </source>
</evidence>
<dbReference type="NCBIfam" id="TIGR00171">
    <property type="entry name" value="leuD"/>
    <property type="match status" value="1"/>
</dbReference>
<dbReference type="PANTHER" id="PTHR43345">
    <property type="entry name" value="3-ISOPROPYLMALATE DEHYDRATASE SMALL SUBUNIT 2-RELATED-RELATED"/>
    <property type="match status" value="1"/>
</dbReference>
<name>A0A7W6S300_9PROT</name>
<dbReference type="GO" id="GO:0009316">
    <property type="term" value="C:3-isopropylmalate dehydratase complex"/>
    <property type="evidence" value="ECO:0007669"/>
    <property type="project" value="InterPro"/>
</dbReference>
<dbReference type="UniPathway" id="UPA00048">
    <property type="reaction ID" value="UER00071"/>
</dbReference>
<comment type="catalytic activity">
    <reaction evidence="1">
        <text>(2R,3S)-3-isopropylmalate = (2S)-2-isopropylmalate</text>
        <dbReference type="Rhea" id="RHEA:32287"/>
        <dbReference type="ChEBI" id="CHEBI:1178"/>
        <dbReference type="ChEBI" id="CHEBI:35121"/>
        <dbReference type="EC" id="4.2.1.33"/>
    </reaction>
</comment>
<dbReference type="SUPFAM" id="SSF52016">
    <property type="entry name" value="LeuD/IlvD-like"/>
    <property type="match status" value="1"/>
</dbReference>
<dbReference type="NCBIfam" id="NF002458">
    <property type="entry name" value="PRK01641.1"/>
    <property type="match status" value="1"/>
</dbReference>
<dbReference type="GO" id="GO:0009098">
    <property type="term" value="P:L-leucine biosynthetic process"/>
    <property type="evidence" value="ECO:0007669"/>
    <property type="project" value="UniProtKB-UniPathway"/>
</dbReference>
<dbReference type="AlphaFoldDB" id="A0A7W6S300"/>
<evidence type="ECO:0000256" key="7">
    <source>
        <dbReference type="ARBA" id="ARBA00022430"/>
    </source>
</evidence>
<evidence type="ECO:0000256" key="5">
    <source>
        <dbReference type="ARBA" id="ARBA00011271"/>
    </source>
</evidence>
<accession>A0A7W6S300</accession>
<gene>
    <name evidence="12" type="ORF">GGD88_003660</name>
</gene>
<keyword evidence="13" id="KW-1185">Reference proteome</keyword>
<evidence type="ECO:0000256" key="9">
    <source>
        <dbReference type="ARBA" id="ARBA00023239"/>
    </source>
</evidence>
<keyword evidence="8" id="KW-0028">Amino-acid biosynthesis</keyword>
<dbReference type="InterPro" id="IPR004431">
    <property type="entry name" value="3-IsopropMal_deHydase_ssu"/>
</dbReference>
<dbReference type="PANTHER" id="PTHR43345:SF5">
    <property type="entry name" value="3-ISOPROPYLMALATE DEHYDRATASE SMALL SUBUNIT"/>
    <property type="match status" value="1"/>
</dbReference>
<keyword evidence="9 12" id="KW-0456">Lyase</keyword>
<keyword evidence="10" id="KW-0100">Branched-chain amino acid biosynthesis</keyword>
<keyword evidence="7" id="KW-0432">Leucine biosynthesis</keyword>
<sequence>MEPFRRLSAPALALPLANVDTDQLIPARFMKAPRSAGYGGFLLHDLRVDADGAPVPGFPLNHPQATEARTLVARRNFGAGSSREAAVYALVDFGFRCVVAPSFGDIFAANAVNNGLLPATVPEADLEAILALMGEAPTTMDVDLESGTLAVSGRTFPFSVPETWRAKLLNGWDDIGLAQQHAAAIAAFARDRQRAHPWVIPAMSGPAAVPPQAQIPRPSPTQS</sequence>
<dbReference type="InterPro" id="IPR033940">
    <property type="entry name" value="IPMI_Swivel"/>
</dbReference>
<evidence type="ECO:0000259" key="11">
    <source>
        <dbReference type="Pfam" id="PF00694"/>
    </source>
</evidence>
<comment type="pathway">
    <text evidence="3">Amino-acid biosynthesis; L-leucine biosynthesis; L-leucine from 3-methyl-2-oxobutanoate: step 2/4.</text>
</comment>
<dbReference type="InterPro" id="IPR000573">
    <property type="entry name" value="AconitaseA/IPMdHydase_ssu_swvl"/>
</dbReference>
<comment type="caution">
    <text evidence="12">The sequence shown here is derived from an EMBL/GenBank/DDBJ whole genome shotgun (WGS) entry which is preliminary data.</text>
</comment>
<evidence type="ECO:0000313" key="13">
    <source>
        <dbReference type="Proteomes" id="UP000555728"/>
    </source>
</evidence>
<dbReference type="EC" id="4.2.1.33" evidence="6"/>
<dbReference type="GO" id="GO:0003861">
    <property type="term" value="F:3-isopropylmalate dehydratase activity"/>
    <property type="evidence" value="ECO:0007669"/>
    <property type="project" value="UniProtKB-EC"/>
</dbReference>
<protein>
    <recommendedName>
        <fullName evidence="6">3-isopropylmalate dehydratase</fullName>
        <ecNumber evidence="6">4.2.1.33</ecNumber>
    </recommendedName>
</protein>
<feature type="domain" description="Aconitase A/isopropylmalate dehydratase small subunit swivel" evidence="11">
    <location>
        <begin position="13"/>
        <end position="123"/>
    </location>
</feature>
<comment type="similarity">
    <text evidence="4">Belongs to the LeuD family. LeuD type 1 subfamily.</text>
</comment>
<evidence type="ECO:0000313" key="12">
    <source>
        <dbReference type="EMBL" id="MBB4287899.1"/>
    </source>
</evidence>
<reference evidence="12 13" key="1">
    <citation type="submission" date="2020-08" db="EMBL/GenBank/DDBJ databases">
        <title>Genome sequencing of Purple Non-Sulfur Bacteria from various extreme environments.</title>
        <authorList>
            <person name="Mayer M."/>
        </authorList>
    </citation>
    <scope>NUCLEOTIDE SEQUENCE [LARGE SCALE GENOMIC DNA]</scope>
    <source>
        <strain evidence="12 13">JA135</strain>
    </source>
</reference>
<dbReference type="InterPro" id="IPR050075">
    <property type="entry name" value="LeuD"/>
</dbReference>
<dbReference type="CDD" id="cd01577">
    <property type="entry name" value="IPMI_Swivel"/>
    <property type="match status" value="1"/>
</dbReference>
<organism evidence="12 13">
    <name type="scientific">Roseospira goensis</name>
    <dbReference type="NCBI Taxonomy" id="391922"/>
    <lineage>
        <taxon>Bacteria</taxon>
        <taxon>Pseudomonadati</taxon>
        <taxon>Pseudomonadota</taxon>
        <taxon>Alphaproteobacteria</taxon>
        <taxon>Rhodospirillales</taxon>
        <taxon>Rhodospirillaceae</taxon>
        <taxon>Roseospira</taxon>
    </lineage>
</organism>
<dbReference type="EMBL" id="JACIGI010000062">
    <property type="protein sequence ID" value="MBB4287899.1"/>
    <property type="molecule type" value="Genomic_DNA"/>
</dbReference>
<dbReference type="InterPro" id="IPR015928">
    <property type="entry name" value="Aconitase/3IPM_dehydase_swvl"/>
</dbReference>
<evidence type="ECO:0000256" key="4">
    <source>
        <dbReference type="ARBA" id="ARBA00009845"/>
    </source>
</evidence>
<evidence type="ECO:0000256" key="10">
    <source>
        <dbReference type="ARBA" id="ARBA00023304"/>
    </source>
</evidence>
<evidence type="ECO:0000256" key="2">
    <source>
        <dbReference type="ARBA" id="ARBA00002695"/>
    </source>
</evidence>